<dbReference type="OMA" id="HGFANKW"/>
<proteinExistence type="predicted"/>
<dbReference type="GO" id="GO:0043248">
    <property type="term" value="P:proteasome assembly"/>
    <property type="evidence" value="ECO:0007669"/>
    <property type="project" value="InterPro"/>
</dbReference>
<reference evidence="2" key="2">
    <citation type="submission" date="2025-08" db="UniProtKB">
        <authorList>
            <consortium name="RefSeq"/>
        </authorList>
    </citation>
    <scope>IDENTIFICATION</scope>
    <source>
        <strain evidence="2">14028-0561.14</strain>
        <tissue evidence="2">Whole fly</tissue>
    </source>
</reference>
<sequence>MTTSAEKPREIGFDKQFATDVNGVPTEIVFQRFGNKWFLLATQFGKMPGIYNVQFDVERQKRILPSLQNPYDNPEFHRSVPITMTVRLGLDTDEIRSAIQFLINKTELNECPTQIEMALGLKQIDGPNLRALAKVINEEIFLSTNKHK</sequence>
<evidence type="ECO:0000313" key="1">
    <source>
        <dbReference type="Proteomes" id="UP001652661"/>
    </source>
</evidence>
<dbReference type="RefSeq" id="XP_017038484.1">
    <property type="nucleotide sequence ID" value="XM_017182995.2"/>
</dbReference>
<accession>A0A6P4JUZ4</accession>
<reference evidence="1" key="1">
    <citation type="submission" date="2025-05" db="UniProtKB">
        <authorList>
            <consortium name="RefSeq"/>
        </authorList>
    </citation>
    <scope>NUCLEOTIDE SEQUENCE [LARGE SCALE GENOMIC DNA]</scope>
    <source>
        <strain evidence="1">14028-0561.14</strain>
    </source>
</reference>
<evidence type="ECO:0000313" key="2">
    <source>
        <dbReference type="RefSeq" id="XP_017038484.1"/>
    </source>
</evidence>
<organism evidence="1 2">
    <name type="scientific">Drosophila kikkawai</name>
    <name type="common">Fruit fly</name>
    <dbReference type="NCBI Taxonomy" id="30033"/>
    <lineage>
        <taxon>Eukaryota</taxon>
        <taxon>Metazoa</taxon>
        <taxon>Ecdysozoa</taxon>
        <taxon>Arthropoda</taxon>
        <taxon>Hexapoda</taxon>
        <taxon>Insecta</taxon>
        <taxon>Pterygota</taxon>
        <taxon>Neoptera</taxon>
        <taxon>Endopterygota</taxon>
        <taxon>Diptera</taxon>
        <taxon>Brachycera</taxon>
        <taxon>Muscomorpha</taxon>
        <taxon>Ephydroidea</taxon>
        <taxon>Drosophilidae</taxon>
        <taxon>Drosophila</taxon>
        <taxon>Sophophora</taxon>
    </lineage>
</organism>
<dbReference type="PANTHER" id="PTHR31051">
    <property type="entry name" value="PROTEASOME ASSEMBLY CHAPERONE 3"/>
    <property type="match status" value="1"/>
</dbReference>
<dbReference type="Proteomes" id="UP001652661">
    <property type="component" value="Chromosome 2L"/>
</dbReference>
<dbReference type="AlphaFoldDB" id="A0A6P4JUZ4"/>
<dbReference type="Gene3D" id="3.30.230.90">
    <property type="match status" value="1"/>
</dbReference>
<dbReference type="GeneID" id="108086139"/>
<dbReference type="OrthoDB" id="5839at2759"/>
<dbReference type="Pfam" id="PF10178">
    <property type="entry name" value="PAC3"/>
    <property type="match status" value="1"/>
</dbReference>
<dbReference type="InterPro" id="IPR053720">
    <property type="entry name" value="Psm_Assembly_Chaperone"/>
</dbReference>
<dbReference type="InterPro" id="IPR018788">
    <property type="entry name" value="Proteasome_assmbl_chp_3"/>
</dbReference>
<gene>
    <name evidence="2" type="primary">LOC108086139</name>
</gene>
<name>A0A6P4JUZ4_DROKI</name>
<dbReference type="PANTHER" id="PTHR31051:SF1">
    <property type="entry name" value="PROTEASOME ASSEMBLY CHAPERONE 3"/>
    <property type="match status" value="1"/>
</dbReference>
<keyword evidence="1" id="KW-1185">Reference proteome</keyword>
<protein>
    <submittedName>
        <fullName evidence="2">Uncharacterized protein</fullName>
    </submittedName>
</protein>